<dbReference type="InterPro" id="IPR001753">
    <property type="entry name" value="Enoyl-CoA_hydra/iso"/>
</dbReference>
<proteinExistence type="predicted"/>
<evidence type="ECO:0000313" key="2">
    <source>
        <dbReference type="Proteomes" id="UP001596099"/>
    </source>
</evidence>
<dbReference type="CDD" id="cd06558">
    <property type="entry name" value="crotonase-like"/>
    <property type="match status" value="1"/>
</dbReference>
<sequence>MVSNSYPSLEIDETDATIVASLDRPKKLNALDTELASSLHELLGDLNSAPEKGLLLRGNGATTCAGADTSIVANDDVDSSAHSQMIHEIYQRLHRYPRPTVMACKGAIVGAAFQFALASDIAVVGEETTISKAEIEHGIYSEFAVEMTAHEIGRRATRELYLSGDPLAPERALAMGFASAVVPEDTVDSVARSKLHELVEKDTVAYEKIKRKLMFYEDLDTFELYS</sequence>
<dbReference type="SUPFAM" id="SSF52096">
    <property type="entry name" value="ClpP/crotonase"/>
    <property type="match status" value="1"/>
</dbReference>
<dbReference type="PANTHER" id="PTHR43459:SF1">
    <property type="entry name" value="EG:BACN32G11.4 PROTEIN"/>
    <property type="match status" value="1"/>
</dbReference>
<dbReference type="InterPro" id="IPR029045">
    <property type="entry name" value="ClpP/crotonase-like_dom_sf"/>
</dbReference>
<dbReference type="Gene3D" id="3.90.226.10">
    <property type="entry name" value="2-enoyl-CoA Hydratase, Chain A, domain 1"/>
    <property type="match status" value="1"/>
</dbReference>
<dbReference type="Proteomes" id="UP001596099">
    <property type="component" value="Unassembled WGS sequence"/>
</dbReference>
<keyword evidence="2" id="KW-1185">Reference proteome</keyword>
<dbReference type="RefSeq" id="WP_247421054.1">
    <property type="nucleotide sequence ID" value="NZ_JALLGW010000004.1"/>
</dbReference>
<dbReference type="Pfam" id="PF00378">
    <property type="entry name" value="ECH_1"/>
    <property type="match status" value="1"/>
</dbReference>
<dbReference type="EMBL" id="JBHSQH010000009">
    <property type="protein sequence ID" value="MFC5973994.1"/>
    <property type="molecule type" value="Genomic_DNA"/>
</dbReference>
<accession>A0ABD5RUE0</accession>
<dbReference type="AlphaFoldDB" id="A0ABD5RUE0"/>
<protein>
    <submittedName>
        <fullName evidence="1">Enoyl-CoA hydratase/isomerase family protein</fullName>
    </submittedName>
</protein>
<gene>
    <name evidence="1" type="ORF">ACFPYI_21955</name>
</gene>
<name>A0ABD5RUE0_9EURY</name>
<organism evidence="1 2">
    <name type="scientific">Halomarina salina</name>
    <dbReference type="NCBI Taxonomy" id="1872699"/>
    <lineage>
        <taxon>Archaea</taxon>
        <taxon>Methanobacteriati</taxon>
        <taxon>Methanobacteriota</taxon>
        <taxon>Stenosarchaea group</taxon>
        <taxon>Halobacteria</taxon>
        <taxon>Halobacteriales</taxon>
        <taxon>Natronomonadaceae</taxon>
        <taxon>Halomarina</taxon>
    </lineage>
</organism>
<reference evidence="1 2" key="1">
    <citation type="journal article" date="2019" name="Int. J. Syst. Evol. Microbiol.">
        <title>The Global Catalogue of Microorganisms (GCM) 10K type strain sequencing project: providing services to taxonomists for standard genome sequencing and annotation.</title>
        <authorList>
            <consortium name="The Broad Institute Genomics Platform"/>
            <consortium name="The Broad Institute Genome Sequencing Center for Infectious Disease"/>
            <person name="Wu L."/>
            <person name="Ma J."/>
        </authorList>
    </citation>
    <scope>NUCLEOTIDE SEQUENCE [LARGE SCALE GENOMIC DNA]</scope>
    <source>
        <strain evidence="1 2">CGMCC 1.12543</strain>
    </source>
</reference>
<comment type="caution">
    <text evidence="1">The sequence shown here is derived from an EMBL/GenBank/DDBJ whole genome shotgun (WGS) entry which is preliminary data.</text>
</comment>
<evidence type="ECO:0000313" key="1">
    <source>
        <dbReference type="EMBL" id="MFC5973994.1"/>
    </source>
</evidence>
<dbReference type="PANTHER" id="PTHR43459">
    <property type="entry name" value="ENOYL-COA HYDRATASE"/>
    <property type="match status" value="1"/>
</dbReference>